<dbReference type="Pfam" id="PF02272">
    <property type="entry name" value="DHHA1"/>
    <property type="match status" value="1"/>
</dbReference>
<dbReference type="GO" id="GO:0003676">
    <property type="term" value="F:nucleic acid binding"/>
    <property type="evidence" value="ECO:0007669"/>
    <property type="project" value="InterPro"/>
</dbReference>
<organism evidence="2">
    <name type="scientific">Gongylonema pulchrum</name>
    <dbReference type="NCBI Taxonomy" id="637853"/>
    <lineage>
        <taxon>Eukaryota</taxon>
        <taxon>Metazoa</taxon>
        <taxon>Ecdysozoa</taxon>
        <taxon>Nematoda</taxon>
        <taxon>Chromadorea</taxon>
        <taxon>Rhabditida</taxon>
        <taxon>Spirurina</taxon>
        <taxon>Spiruromorpha</taxon>
        <taxon>Spiruroidea</taxon>
        <taxon>Gongylonematidae</taxon>
        <taxon>Gongylonema</taxon>
    </lineage>
</organism>
<dbReference type="GO" id="GO:0005739">
    <property type="term" value="C:mitochondrion"/>
    <property type="evidence" value="ECO:0007669"/>
    <property type="project" value="TreeGrafter"/>
</dbReference>
<dbReference type="PANTHER" id="PTHR11777">
    <property type="entry name" value="ALANYL-TRNA SYNTHETASE"/>
    <property type="match status" value="1"/>
</dbReference>
<dbReference type="AlphaFoldDB" id="A0A183D174"/>
<feature type="domain" description="DHHA1" evidence="1">
    <location>
        <begin position="135"/>
        <end position="226"/>
    </location>
</feature>
<dbReference type="GO" id="GO:0004813">
    <property type="term" value="F:alanine-tRNA ligase activity"/>
    <property type="evidence" value="ECO:0007669"/>
    <property type="project" value="TreeGrafter"/>
</dbReference>
<accession>A0A183D174</accession>
<dbReference type="InterPro" id="IPR003156">
    <property type="entry name" value="DHHA1_dom"/>
</dbReference>
<dbReference type="GO" id="GO:0006419">
    <property type="term" value="P:alanyl-tRNA aminoacylation"/>
    <property type="evidence" value="ECO:0007669"/>
    <property type="project" value="TreeGrafter"/>
</dbReference>
<protein>
    <submittedName>
        <fullName evidence="2">DHHA1 domain-containing protein</fullName>
    </submittedName>
</protein>
<dbReference type="FunFam" id="3.10.310.40:FF:000002">
    <property type="entry name" value="alanine--tRNA ligase, cytoplasmic"/>
    <property type="match status" value="1"/>
</dbReference>
<dbReference type="WBParaSite" id="GPUH_0000247001-mRNA-1">
    <property type="protein sequence ID" value="GPUH_0000247001-mRNA-1"/>
    <property type="gene ID" value="GPUH_0000247001"/>
</dbReference>
<evidence type="ECO:0000313" key="2">
    <source>
        <dbReference type="WBParaSite" id="GPUH_0000247001-mRNA-1"/>
    </source>
</evidence>
<proteinExistence type="predicted"/>
<dbReference type="Gene3D" id="3.10.310.40">
    <property type="match status" value="1"/>
</dbReference>
<dbReference type="PANTHER" id="PTHR11777:SF9">
    <property type="entry name" value="ALANINE--TRNA LIGASE, CYTOPLASMIC"/>
    <property type="match status" value="1"/>
</dbReference>
<sequence>LHNVGHVGKIVISVEEAIAKGTRRIVALTGPEASRAIHRADRLEQRVDEAHAEISADKTIALDRARFKMATRRVIELIEEVNQTQLPYCRKEAIREKAKGLQKVLDARDREAKAAVAEQVSFTLAKRQEHIFASPKDFQVLDGALKSMKKASATMGFSVNDETGKVVVVARVPKDLAEKGLKASEWITEVCSVLGGRGGGTATQAQATGTNTESVDEAAQLALKFAKVTLS</sequence>
<dbReference type="InterPro" id="IPR050058">
    <property type="entry name" value="Ala-tRNA_ligase"/>
</dbReference>
<reference evidence="2" key="1">
    <citation type="submission" date="2016-06" db="UniProtKB">
        <authorList>
            <consortium name="WormBaseParasite"/>
        </authorList>
    </citation>
    <scope>IDENTIFICATION</scope>
</reference>
<name>A0A183D174_9BILA</name>
<evidence type="ECO:0000259" key="1">
    <source>
        <dbReference type="Pfam" id="PF02272"/>
    </source>
</evidence>
<dbReference type="GO" id="GO:0002161">
    <property type="term" value="F:aminoacyl-tRNA deacylase activity"/>
    <property type="evidence" value="ECO:0007669"/>
    <property type="project" value="TreeGrafter"/>
</dbReference>